<accession>A0A222YVT9</accession>
<protein>
    <recommendedName>
        <fullName evidence="2">DUF6321 domain-containing protein</fullName>
    </recommendedName>
</protein>
<feature type="compositionally biased region" description="Basic and acidic residues" evidence="1">
    <location>
        <begin position="547"/>
        <end position="566"/>
    </location>
</feature>
<keyword evidence="4" id="KW-1185">Reference proteome</keyword>
<reference evidence="3 4" key="1">
    <citation type="submission" date="2017-06" db="EMBL/GenBank/DDBJ databases">
        <authorList>
            <person name="Kim H.J."/>
            <person name="Triplett B.A."/>
        </authorList>
    </citation>
    <scope>NUCLEOTIDE SEQUENCE [LARGE SCALE GENOMIC DNA]</scope>
</reference>
<feature type="region of interest" description="Disordered" evidence="1">
    <location>
        <begin position="168"/>
        <end position="230"/>
    </location>
</feature>
<gene>
    <name evidence="3" type="primary">123</name>
    <name evidence="3" type="ORF">PBI_BELLAMY_123</name>
</gene>
<evidence type="ECO:0000256" key="1">
    <source>
        <dbReference type="SAM" id="MobiDB-lite"/>
    </source>
</evidence>
<feature type="region of interest" description="Disordered" evidence="1">
    <location>
        <begin position="1"/>
        <end position="30"/>
    </location>
</feature>
<dbReference type="InterPro" id="IPR038695">
    <property type="entry name" value="Saro_0823-like_sf"/>
</dbReference>
<name>A0A222YVT9_9CAUD</name>
<feature type="compositionally biased region" description="Basic and acidic residues" evidence="1">
    <location>
        <begin position="18"/>
        <end position="28"/>
    </location>
</feature>
<evidence type="ECO:0000313" key="4">
    <source>
        <dbReference type="Proteomes" id="UP000221247"/>
    </source>
</evidence>
<dbReference type="Proteomes" id="UP000221247">
    <property type="component" value="Segment"/>
</dbReference>
<dbReference type="PANTHER" id="PTHR37953:SF1">
    <property type="entry name" value="UPF0127 PROTEIN MJ1496"/>
    <property type="match status" value="1"/>
</dbReference>
<proteinExistence type="predicted"/>
<dbReference type="InterPro" id="IPR046284">
    <property type="entry name" value="DUF6321"/>
</dbReference>
<dbReference type="GeneID" id="54981453"/>
<dbReference type="Pfam" id="PF19846">
    <property type="entry name" value="DUF6321"/>
    <property type="match status" value="1"/>
</dbReference>
<dbReference type="PANTHER" id="PTHR37953">
    <property type="entry name" value="UPF0127 PROTEIN MJ1496"/>
    <property type="match status" value="1"/>
</dbReference>
<dbReference type="EMBL" id="MF351863">
    <property type="protein sequence ID" value="ASR76168.1"/>
    <property type="molecule type" value="Genomic_DNA"/>
</dbReference>
<feature type="region of interest" description="Disordered" evidence="1">
    <location>
        <begin position="538"/>
        <end position="618"/>
    </location>
</feature>
<dbReference type="InterPro" id="IPR003795">
    <property type="entry name" value="DUF192"/>
</dbReference>
<organism evidence="3 4">
    <name type="scientific">Synechococcus phage Bellamy</name>
    <dbReference type="NCBI Taxonomy" id="2023996"/>
    <lineage>
        <taxon>Viruses</taxon>
        <taxon>Duplodnaviria</taxon>
        <taxon>Heunggongvirae</taxon>
        <taxon>Uroviricota</taxon>
        <taxon>Caudoviricetes</taxon>
        <taxon>Pantevenvirales</taxon>
        <taxon>Kyanoviridae</taxon>
        <taxon>Bellamyvirus</taxon>
        <taxon>Bellamyvirus bellamy</taxon>
    </lineage>
</organism>
<dbReference type="RefSeq" id="YP_009791280.1">
    <property type="nucleotide sequence ID" value="NC_047838.1"/>
</dbReference>
<sequence>MSNPRIPRKPGQPANSKKHSDLYTDENPKGTIHGLGFKDVATAKASVSKIRNSSRSHAHKIQAAVAMEQRAREMGKTSEAAVYRKYINAMKKKTKKMNEAKENGRCKAGQYFCYTDKVCKPIPKGFMVDPEGMLRKENGATIDEEGLRDWFGKSKSKDGKKGWVQVVSGKPCARQPGQKSTPKCVSSAKRASMSKSERLSAQRRKRAADPNQPQKSGAAKPTYVSTDKPKKMKSVKESVDFVTLPLNIEIPNNIRDFNLGLMFRESLDTNSGMLFIFEEVAQQSFHMTETRIPLDIAFIREDGTIESIKELEPFDENPVFSEGEVLCALEVNRGWFEENNVEVGDQIDIEEGKKDACYHKVKSRYSVWPSAYASGALVKCRKVGAANWGNKSKTKKEEFELDEKCWKGYEKKGMKTMFGKRYPNCVKKTKKEEVELIDEKKGCMHNHKGEECPVHGKKECPDMVEEAVRMPSKTGNVIAVSLNWRGKFYMIKMFFPSVKVPSRAEIQSTIETVYPGAKVQSYQVSEYEPGQPVLHAEGAAWTKKAGKNKEGGLNEKGRKSYERENPGSDLKAPSKKVGNPRRASFCARMKGMKKKLTSKKTANDPDSRINKSLRAWNC</sequence>
<feature type="domain" description="DUF6321" evidence="2">
    <location>
        <begin position="546"/>
        <end position="616"/>
    </location>
</feature>
<evidence type="ECO:0000313" key="3">
    <source>
        <dbReference type="EMBL" id="ASR76168.1"/>
    </source>
</evidence>
<dbReference type="KEGG" id="vg:54981453"/>
<evidence type="ECO:0000259" key="2">
    <source>
        <dbReference type="Pfam" id="PF19846"/>
    </source>
</evidence>
<dbReference type="Pfam" id="PF02643">
    <property type="entry name" value="DUF192"/>
    <property type="match status" value="1"/>
</dbReference>
<dbReference type="Gene3D" id="2.60.120.1140">
    <property type="entry name" value="Protein of unknown function DUF192"/>
    <property type="match status" value="1"/>
</dbReference>